<dbReference type="Proteomes" id="UP000749559">
    <property type="component" value="Unassembled WGS sequence"/>
</dbReference>
<dbReference type="EMBL" id="CAIIXF020000003">
    <property type="protein sequence ID" value="CAH1780444.1"/>
    <property type="molecule type" value="Genomic_DNA"/>
</dbReference>
<dbReference type="AlphaFoldDB" id="A0A8J1UMQ8"/>
<feature type="non-terminal residue" evidence="2">
    <location>
        <position position="1"/>
    </location>
</feature>
<dbReference type="InterPro" id="IPR051951">
    <property type="entry name" value="UNC-93_regulatory"/>
</dbReference>
<evidence type="ECO:0000313" key="3">
    <source>
        <dbReference type="Proteomes" id="UP000749559"/>
    </source>
</evidence>
<comment type="similarity">
    <text evidence="1">Belongs to the unc-93 family.</text>
</comment>
<name>A0A8J1UMQ8_OWEFU</name>
<reference evidence="2" key="1">
    <citation type="submission" date="2022-03" db="EMBL/GenBank/DDBJ databases">
        <authorList>
            <person name="Martin C."/>
        </authorList>
    </citation>
    <scope>NUCLEOTIDE SEQUENCE</scope>
</reference>
<comment type="caution">
    <text evidence="2">The sequence shown here is derived from an EMBL/GenBank/DDBJ whole genome shotgun (WGS) entry which is preliminary data.</text>
</comment>
<evidence type="ECO:0000256" key="1">
    <source>
        <dbReference type="ARBA" id="ARBA00009172"/>
    </source>
</evidence>
<evidence type="ECO:0000313" key="2">
    <source>
        <dbReference type="EMBL" id="CAH1780444.1"/>
    </source>
</evidence>
<dbReference type="PANTHER" id="PTHR19444:SF13">
    <property type="entry name" value="PROTEIN UNC-93 HOMOLOG A"/>
    <property type="match status" value="1"/>
</dbReference>
<sequence>TQSARMYSEISGESCEEMIAELLSLFYFMFAFSTIAGNIAGSVLLNNNDNTTEIPEDELDKCGPEFCPAVYNATNDNLSRPPEELIQLLMIIFIVLCLSAALLMIFALEKLDYEKKATKDGKVPNAQEEKTPLIHS</sequence>
<organism evidence="2 3">
    <name type="scientific">Owenia fusiformis</name>
    <name type="common">Polychaete worm</name>
    <dbReference type="NCBI Taxonomy" id="6347"/>
    <lineage>
        <taxon>Eukaryota</taxon>
        <taxon>Metazoa</taxon>
        <taxon>Spiralia</taxon>
        <taxon>Lophotrochozoa</taxon>
        <taxon>Annelida</taxon>
        <taxon>Polychaeta</taxon>
        <taxon>Sedentaria</taxon>
        <taxon>Canalipalpata</taxon>
        <taxon>Sabellida</taxon>
        <taxon>Oweniida</taxon>
        <taxon>Oweniidae</taxon>
        <taxon>Owenia</taxon>
    </lineage>
</organism>
<keyword evidence="3" id="KW-1185">Reference proteome</keyword>
<proteinExistence type="inferred from homology"/>
<accession>A0A8J1UMQ8</accession>
<feature type="non-terminal residue" evidence="2">
    <location>
        <position position="136"/>
    </location>
</feature>
<protein>
    <submittedName>
        <fullName evidence="2">Uncharacterized protein</fullName>
    </submittedName>
</protein>
<dbReference type="PANTHER" id="PTHR19444">
    <property type="entry name" value="UNC-93 RELATED"/>
    <property type="match status" value="1"/>
</dbReference>
<gene>
    <name evidence="2" type="ORF">OFUS_LOCUS7138</name>
</gene>